<dbReference type="InterPro" id="IPR029052">
    <property type="entry name" value="Metallo-depent_PP-like"/>
</dbReference>
<dbReference type="Proteomes" id="UP000609879">
    <property type="component" value="Unassembled WGS sequence"/>
</dbReference>
<gene>
    <name evidence="6" type="primary">cpdA</name>
    <name evidence="6" type="ORF">Ade02nite_47860</name>
</gene>
<dbReference type="InterPro" id="IPR026575">
    <property type="entry name" value="GpdQ/CpdA-like"/>
</dbReference>
<comment type="caution">
    <text evidence="6">The sequence shown here is derived from an EMBL/GenBank/DDBJ whole genome shotgun (WGS) entry which is preliminary data.</text>
</comment>
<dbReference type="SUPFAM" id="SSF56300">
    <property type="entry name" value="Metallo-dependent phosphatases"/>
    <property type="match status" value="1"/>
</dbReference>
<evidence type="ECO:0000313" key="7">
    <source>
        <dbReference type="Proteomes" id="UP000609879"/>
    </source>
</evidence>
<organism evidence="6 7">
    <name type="scientific">Paractinoplanes deccanensis</name>
    <dbReference type="NCBI Taxonomy" id="113561"/>
    <lineage>
        <taxon>Bacteria</taxon>
        <taxon>Bacillati</taxon>
        <taxon>Actinomycetota</taxon>
        <taxon>Actinomycetes</taxon>
        <taxon>Micromonosporales</taxon>
        <taxon>Micromonosporaceae</taxon>
        <taxon>Paractinoplanes</taxon>
    </lineage>
</organism>
<dbReference type="InterPro" id="IPR050884">
    <property type="entry name" value="CNP_phosphodiesterase-III"/>
</dbReference>
<reference evidence="6 7" key="1">
    <citation type="submission" date="2021-01" db="EMBL/GenBank/DDBJ databases">
        <title>Whole genome shotgun sequence of Actinoplanes deccanensis NBRC 13994.</title>
        <authorList>
            <person name="Komaki H."/>
            <person name="Tamura T."/>
        </authorList>
    </citation>
    <scope>NUCLEOTIDE SEQUENCE [LARGE SCALE GENOMIC DNA]</scope>
    <source>
        <strain evidence="6 7">NBRC 13994</strain>
    </source>
</reference>
<evidence type="ECO:0000256" key="1">
    <source>
        <dbReference type="ARBA" id="ARBA00022723"/>
    </source>
</evidence>
<name>A0ABQ3Y816_9ACTN</name>
<evidence type="ECO:0000313" key="6">
    <source>
        <dbReference type="EMBL" id="GID76145.1"/>
    </source>
</evidence>
<accession>A0ABQ3Y816</accession>
<evidence type="ECO:0000259" key="5">
    <source>
        <dbReference type="Pfam" id="PF00149"/>
    </source>
</evidence>
<proteinExistence type="inferred from homology"/>
<dbReference type="EMBL" id="BOMI01000092">
    <property type="protein sequence ID" value="GID76145.1"/>
    <property type="molecule type" value="Genomic_DNA"/>
</dbReference>
<keyword evidence="7" id="KW-1185">Reference proteome</keyword>
<dbReference type="CDD" id="cd07402">
    <property type="entry name" value="MPP_GpdQ"/>
    <property type="match status" value="1"/>
</dbReference>
<dbReference type="RefSeq" id="WP_203768060.1">
    <property type="nucleotide sequence ID" value="NZ_BAAABO010000007.1"/>
</dbReference>
<evidence type="ECO:0000256" key="4">
    <source>
        <dbReference type="ARBA" id="ARBA00025742"/>
    </source>
</evidence>
<evidence type="ECO:0000256" key="2">
    <source>
        <dbReference type="ARBA" id="ARBA00022801"/>
    </source>
</evidence>
<dbReference type="Gene3D" id="3.60.21.10">
    <property type="match status" value="1"/>
</dbReference>
<keyword evidence="3" id="KW-0408">Iron</keyword>
<keyword evidence="2" id="KW-0378">Hydrolase</keyword>
<dbReference type="Pfam" id="PF00149">
    <property type="entry name" value="Metallophos"/>
    <property type="match status" value="1"/>
</dbReference>
<protein>
    <submittedName>
        <fullName evidence="6">3',5'-cyclic adenosine monophosphate phosphodiesterase CpdA</fullName>
    </submittedName>
</protein>
<feature type="domain" description="Calcineurin-like phosphoesterase" evidence="5">
    <location>
        <begin position="4"/>
        <end position="188"/>
    </location>
</feature>
<dbReference type="PANTHER" id="PTHR42988:SF2">
    <property type="entry name" value="CYCLIC NUCLEOTIDE PHOSPHODIESTERASE CBUA0032-RELATED"/>
    <property type="match status" value="1"/>
</dbReference>
<dbReference type="PANTHER" id="PTHR42988">
    <property type="entry name" value="PHOSPHOHYDROLASE"/>
    <property type="match status" value="1"/>
</dbReference>
<evidence type="ECO:0000256" key="3">
    <source>
        <dbReference type="ARBA" id="ARBA00023004"/>
    </source>
</evidence>
<sequence length="245" mass="27019">MNVIAHISDVHIDSEDRSVDRAERVLRYLAGLPTPVDVVLVTGDIADHGTEQEYERVRQVIDLPVPTLMLPGNHDVREAYRKILLEETPTGGPINSSHRVGGMFFAMCDSSIPGRNDGLLEPETLDWLDAELAAASDVPAFVCFHHPPVTLEVPFIDGIRQFSTDRLAEIVARHDNVVAVLCGHAHTPAATMFAGKPVLVAPSVSSTLLLPFESDDVITRELPPMLAFHVLDEQRRLTTHYRVVL</sequence>
<keyword evidence="1" id="KW-0479">Metal-binding</keyword>
<comment type="similarity">
    <text evidence="4">Belongs to the cyclic nucleotide phosphodiesterase class-III family.</text>
</comment>
<dbReference type="InterPro" id="IPR004843">
    <property type="entry name" value="Calcineurin-like_PHP"/>
</dbReference>